<keyword evidence="2" id="KW-1185">Reference proteome</keyword>
<reference evidence="1" key="1">
    <citation type="submission" date="2021-02" db="EMBL/GenBank/DDBJ databases">
        <title>First Annotated Genome of the Yellow-green Alga Tribonema minus.</title>
        <authorList>
            <person name="Mahan K.M."/>
        </authorList>
    </citation>
    <scope>NUCLEOTIDE SEQUENCE</scope>
    <source>
        <strain evidence="1">UTEX B ZZ1240</strain>
    </source>
</reference>
<gene>
    <name evidence="1" type="ORF">JKP88DRAFT_224010</name>
</gene>
<dbReference type="Proteomes" id="UP000664859">
    <property type="component" value="Unassembled WGS sequence"/>
</dbReference>
<proteinExistence type="predicted"/>
<organism evidence="1 2">
    <name type="scientific">Tribonema minus</name>
    <dbReference type="NCBI Taxonomy" id="303371"/>
    <lineage>
        <taxon>Eukaryota</taxon>
        <taxon>Sar</taxon>
        <taxon>Stramenopiles</taxon>
        <taxon>Ochrophyta</taxon>
        <taxon>PX clade</taxon>
        <taxon>Xanthophyceae</taxon>
        <taxon>Tribonematales</taxon>
        <taxon>Tribonemataceae</taxon>
        <taxon>Tribonema</taxon>
    </lineage>
</organism>
<dbReference type="AlphaFoldDB" id="A0A836CC55"/>
<dbReference type="OrthoDB" id="10430968at2759"/>
<name>A0A836CC55_9STRA</name>
<evidence type="ECO:0000313" key="1">
    <source>
        <dbReference type="EMBL" id="KAG5179678.1"/>
    </source>
</evidence>
<protein>
    <submittedName>
        <fullName evidence="1">Uncharacterized protein</fullName>
    </submittedName>
</protein>
<accession>A0A836CC55</accession>
<comment type="caution">
    <text evidence="1">The sequence shown here is derived from an EMBL/GenBank/DDBJ whole genome shotgun (WGS) entry which is preliminary data.</text>
</comment>
<evidence type="ECO:0000313" key="2">
    <source>
        <dbReference type="Proteomes" id="UP000664859"/>
    </source>
</evidence>
<sequence>MCDLEALISKHNKSVMKGKATYEPSRHTLKDYKAWETKTGKRYHELSVDQRAEANTAIDDMKRQAAAAAASKQ</sequence>
<dbReference type="EMBL" id="JAFCMP010000446">
    <property type="protein sequence ID" value="KAG5179678.1"/>
    <property type="molecule type" value="Genomic_DNA"/>
</dbReference>